<sequence length="46" mass="5404">ETVSIGINYDDWITIVVTDVGIKGHYVSRVSEPNDVRRRLYERWVP</sequence>
<comment type="caution">
    <text evidence="1">The sequence shown here is derived from an EMBL/GenBank/DDBJ whole genome shotgun (WGS) entry which is preliminary data.</text>
</comment>
<evidence type="ECO:0000313" key="2">
    <source>
        <dbReference type="Proteomes" id="UP000265520"/>
    </source>
</evidence>
<evidence type="ECO:0000313" key="1">
    <source>
        <dbReference type="EMBL" id="MCI48881.1"/>
    </source>
</evidence>
<dbReference type="Proteomes" id="UP000265520">
    <property type="component" value="Unassembled WGS sequence"/>
</dbReference>
<protein>
    <submittedName>
        <fullName evidence="1">Uncharacterized protein</fullName>
    </submittedName>
</protein>
<dbReference type="AlphaFoldDB" id="A0A392SJ32"/>
<accession>A0A392SJ32</accession>
<dbReference type="EMBL" id="LXQA010392806">
    <property type="protein sequence ID" value="MCI48881.1"/>
    <property type="molecule type" value="Genomic_DNA"/>
</dbReference>
<proteinExistence type="predicted"/>
<name>A0A392SJ32_9FABA</name>
<organism evidence="1 2">
    <name type="scientific">Trifolium medium</name>
    <dbReference type="NCBI Taxonomy" id="97028"/>
    <lineage>
        <taxon>Eukaryota</taxon>
        <taxon>Viridiplantae</taxon>
        <taxon>Streptophyta</taxon>
        <taxon>Embryophyta</taxon>
        <taxon>Tracheophyta</taxon>
        <taxon>Spermatophyta</taxon>
        <taxon>Magnoliopsida</taxon>
        <taxon>eudicotyledons</taxon>
        <taxon>Gunneridae</taxon>
        <taxon>Pentapetalae</taxon>
        <taxon>rosids</taxon>
        <taxon>fabids</taxon>
        <taxon>Fabales</taxon>
        <taxon>Fabaceae</taxon>
        <taxon>Papilionoideae</taxon>
        <taxon>50 kb inversion clade</taxon>
        <taxon>NPAAA clade</taxon>
        <taxon>Hologalegina</taxon>
        <taxon>IRL clade</taxon>
        <taxon>Trifolieae</taxon>
        <taxon>Trifolium</taxon>
    </lineage>
</organism>
<keyword evidence="2" id="KW-1185">Reference proteome</keyword>
<feature type="non-terminal residue" evidence="1">
    <location>
        <position position="1"/>
    </location>
</feature>
<reference evidence="1 2" key="1">
    <citation type="journal article" date="2018" name="Front. Plant Sci.">
        <title>Red Clover (Trifolium pratense) and Zigzag Clover (T. medium) - A Picture of Genomic Similarities and Differences.</title>
        <authorList>
            <person name="Dluhosova J."/>
            <person name="Istvanek J."/>
            <person name="Nedelnik J."/>
            <person name="Repkova J."/>
        </authorList>
    </citation>
    <scope>NUCLEOTIDE SEQUENCE [LARGE SCALE GENOMIC DNA]</scope>
    <source>
        <strain evidence="2">cv. 10/8</strain>
        <tissue evidence="1">Leaf</tissue>
    </source>
</reference>